<evidence type="ECO:0000256" key="1">
    <source>
        <dbReference type="SAM" id="MobiDB-lite"/>
    </source>
</evidence>
<organism evidence="2 3">
    <name type="scientific">Flavonifractor plautii</name>
    <name type="common">Fusobacterium plautii</name>
    <dbReference type="NCBI Taxonomy" id="292800"/>
    <lineage>
        <taxon>Bacteria</taxon>
        <taxon>Bacillati</taxon>
        <taxon>Bacillota</taxon>
        <taxon>Clostridia</taxon>
        <taxon>Eubacteriales</taxon>
        <taxon>Oscillospiraceae</taxon>
        <taxon>Flavonifractor</taxon>
    </lineage>
</organism>
<dbReference type="EMBL" id="CYZT01000243">
    <property type="protein sequence ID" value="CUP05131.1"/>
    <property type="molecule type" value="Genomic_DNA"/>
</dbReference>
<name>A0A174K2R3_FLAPL</name>
<reference evidence="2 3" key="1">
    <citation type="submission" date="2015-09" db="EMBL/GenBank/DDBJ databases">
        <authorList>
            <consortium name="Pathogen Informatics"/>
        </authorList>
    </citation>
    <scope>NUCLEOTIDE SEQUENCE [LARGE SCALE GENOMIC DNA]</scope>
    <source>
        <strain evidence="2 3">2789STDY5608854</strain>
    </source>
</reference>
<proteinExistence type="predicted"/>
<evidence type="ECO:0000313" key="3">
    <source>
        <dbReference type="Proteomes" id="UP000095746"/>
    </source>
</evidence>
<sequence>MAATASAIGSERKVASGETRAGSRSRPARNTHLRKMEQNRASRTWPRAVVSSTRGYWMARGMIMAVNTLM</sequence>
<gene>
    <name evidence="2" type="ORF">ERS852411_02597</name>
</gene>
<protein>
    <submittedName>
        <fullName evidence="2">Uncharacterized protein</fullName>
    </submittedName>
</protein>
<dbReference type="AlphaFoldDB" id="A0A174K2R3"/>
<dbReference type="Proteomes" id="UP000095746">
    <property type="component" value="Unassembled WGS sequence"/>
</dbReference>
<evidence type="ECO:0000313" key="2">
    <source>
        <dbReference type="EMBL" id="CUP05131.1"/>
    </source>
</evidence>
<accession>A0A174K2R3</accession>
<feature type="region of interest" description="Disordered" evidence="1">
    <location>
        <begin position="1"/>
        <end position="46"/>
    </location>
</feature>